<dbReference type="PANTHER" id="PTHR11851">
    <property type="entry name" value="METALLOPROTEASE"/>
    <property type="match status" value="1"/>
</dbReference>
<keyword evidence="5" id="KW-1185">Reference proteome</keyword>
<dbReference type="Pfam" id="PF00675">
    <property type="entry name" value="Peptidase_M16"/>
    <property type="match status" value="1"/>
</dbReference>
<dbReference type="SUPFAM" id="SSF63411">
    <property type="entry name" value="LuxS/MPP-like metallohydrolase"/>
    <property type="match status" value="2"/>
</dbReference>
<proteinExistence type="inferred from homology"/>
<dbReference type="AlphaFoldDB" id="A0A1I0UZN2"/>
<evidence type="ECO:0000259" key="3">
    <source>
        <dbReference type="Pfam" id="PF05193"/>
    </source>
</evidence>
<feature type="domain" description="Peptidase M16 N-terminal" evidence="2">
    <location>
        <begin position="19"/>
        <end position="164"/>
    </location>
</feature>
<dbReference type="STRING" id="84698.SAMN04488528_100131"/>
<accession>A0A1I0UZN2</accession>
<sequence>MKKWFLDSRDTFLSNGLRVISIKRDTQIFSVHGGINIGSLYEKDSEKGICHFIEHMLFKGTESKSNEELNNELELLGGEYNAYTDYSCTVYSISALSEELPKGLELLSDMIINSNFDSNEFERERGVILAELRTNKDDVEDYSFNKTYETAFNKSPLKYDVGGTEKHVESFSKEYLVSFYKKHYIPNNSCITIVSNYEHDDIIKLVKKYFSNWKKGELELRNAPTEDNIPGKFVSYKSDIEQSTLIYLYTLHNISREEELPLKILSLRLGESSNSILFRELREKRGLAYDVYTNMDLTKNVKTFVIYTAISDENLDETTEVIDKCIEDIKNRNIIFDKNTVELMKKVHKTAVASIMEDSTDLCNYVMHQALEDEPINEFINDMEELENLTEEHVYNVAKKVLNNSTVHILKSDEEDDEEEEE</sequence>
<gene>
    <name evidence="4" type="ORF">SAMN04488528_100131</name>
</gene>
<dbReference type="RefSeq" id="WP_090037452.1">
    <property type="nucleotide sequence ID" value="NZ_FOKI01000001.1"/>
</dbReference>
<evidence type="ECO:0000313" key="4">
    <source>
        <dbReference type="EMBL" id="SFA69310.1"/>
    </source>
</evidence>
<dbReference type="GO" id="GO:0046872">
    <property type="term" value="F:metal ion binding"/>
    <property type="evidence" value="ECO:0007669"/>
    <property type="project" value="InterPro"/>
</dbReference>
<feature type="domain" description="Peptidase M16 C-terminal" evidence="3">
    <location>
        <begin position="170"/>
        <end position="333"/>
    </location>
</feature>
<evidence type="ECO:0000313" key="5">
    <source>
        <dbReference type="Proteomes" id="UP000198619"/>
    </source>
</evidence>
<dbReference type="Pfam" id="PF05193">
    <property type="entry name" value="Peptidase_M16_C"/>
    <property type="match status" value="1"/>
</dbReference>
<dbReference type="InterPro" id="IPR050361">
    <property type="entry name" value="MPP/UQCRC_Complex"/>
</dbReference>
<dbReference type="OrthoDB" id="9811314at2"/>
<protein>
    <submittedName>
        <fullName evidence="4">Predicted Zn-dependent peptidase</fullName>
    </submittedName>
</protein>
<dbReference type="InterPro" id="IPR011249">
    <property type="entry name" value="Metalloenz_LuxS/M16"/>
</dbReference>
<comment type="similarity">
    <text evidence="1">Belongs to the peptidase M16 family.</text>
</comment>
<name>A0A1I0UZN2_9CLOT</name>
<dbReference type="PANTHER" id="PTHR11851:SF49">
    <property type="entry name" value="MITOCHONDRIAL-PROCESSING PEPTIDASE SUBUNIT ALPHA"/>
    <property type="match status" value="1"/>
</dbReference>
<evidence type="ECO:0000256" key="1">
    <source>
        <dbReference type="ARBA" id="ARBA00007261"/>
    </source>
</evidence>
<organism evidence="4 5">
    <name type="scientific">Clostridium frigidicarnis</name>
    <dbReference type="NCBI Taxonomy" id="84698"/>
    <lineage>
        <taxon>Bacteria</taxon>
        <taxon>Bacillati</taxon>
        <taxon>Bacillota</taxon>
        <taxon>Clostridia</taxon>
        <taxon>Eubacteriales</taxon>
        <taxon>Clostridiaceae</taxon>
        <taxon>Clostridium</taxon>
    </lineage>
</organism>
<dbReference type="Gene3D" id="3.30.830.10">
    <property type="entry name" value="Metalloenzyme, LuxS/M16 peptidase-like"/>
    <property type="match status" value="2"/>
</dbReference>
<dbReference type="InterPro" id="IPR007863">
    <property type="entry name" value="Peptidase_M16_C"/>
</dbReference>
<dbReference type="Proteomes" id="UP000198619">
    <property type="component" value="Unassembled WGS sequence"/>
</dbReference>
<dbReference type="EMBL" id="FOKI01000001">
    <property type="protein sequence ID" value="SFA69310.1"/>
    <property type="molecule type" value="Genomic_DNA"/>
</dbReference>
<evidence type="ECO:0000259" key="2">
    <source>
        <dbReference type="Pfam" id="PF00675"/>
    </source>
</evidence>
<dbReference type="InterPro" id="IPR011765">
    <property type="entry name" value="Pept_M16_N"/>
</dbReference>
<reference evidence="4 5" key="1">
    <citation type="submission" date="2016-10" db="EMBL/GenBank/DDBJ databases">
        <authorList>
            <person name="de Groot N.N."/>
        </authorList>
    </citation>
    <scope>NUCLEOTIDE SEQUENCE [LARGE SCALE GENOMIC DNA]</scope>
    <source>
        <strain evidence="4 5">DSM 12271</strain>
    </source>
</reference>